<evidence type="ECO:0000256" key="1">
    <source>
        <dbReference type="ARBA" id="ARBA00008324"/>
    </source>
</evidence>
<reference evidence="4 5" key="1">
    <citation type="submission" date="2023-03" db="EMBL/GenBank/DDBJ databases">
        <title>Complete genome sequences of several Auritidibacter ignavus strains isolated from ear infections.</title>
        <authorList>
            <person name="Baehr T."/>
            <person name="Baumhoegger A.M."/>
        </authorList>
    </citation>
    <scope>NUCLEOTIDE SEQUENCE [LARGE SCALE GENOMIC DNA]</scope>
    <source>
        <strain evidence="4 5">BABAE-6</strain>
    </source>
</reference>
<dbReference type="EMBL" id="CP122566">
    <property type="protein sequence ID" value="WGH92573.1"/>
    <property type="molecule type" value="Genomic_DNA"/>
</dbReference>
<dbReference type="CDD" id="cd03443">
    <property type="entry name" value="PaaI_thioesterase"/>
    <property type="match status" value="1"/>
</dbReference>
<dbReference type="InterPro" id="IPR003736">
    <property type="entry name" value="PAAI_dom"/>
</dbReference>
<name>A0AAJ6AKI2_9MICC</name>
<dbReference type="Gene3D" id="3.10.129.10">
    <property type="entry name" value="Hotdog Thioesterase"/>
    <property type="match status" value="1"/>
</dbReference>
<comment type="similarity">
    <text evidence="1">Belongs to the thioesterase PaaI family.</text>
</comment>
<evidence type="ECO:0000313" key="4">
    <source>
        <dbReference type="EMBL" id="WGH92573.1"/>
    </source>
</evidence>
<dbReference type="AlphaFoldDB" id="A0AAJ6AKI2"/>
<organism evidence="4 5">
    <name type="scientific">Auritidibacter ignavus</name>
    <dbReference type="NCBI Taxonomy" id="678932"/>
    <lineage>
        <taxon>Bacteria</taxon>
        <taxon>Bacillati</taxon>
        <taxon>Actinomycetota</taxon>
        <taxon>Actinomycetes</taxon>
        <taxon>Micrococcales</taxon>
        <taxon>Micrococcaceae</taxon>
        <taxon>Auritidibacter</taxon>
    </lineage>
</organism>
<proteinExistence type="inferred from homology"/>
<protein>
    <submittedName>
        <fullName evidence="4">PaaI family thioesterase</fullName>
        <ecNumber evidence="4">3.1.2.-</ecNumber>
    </submittedName>
</protein>
<sequence length="144" mass="15601">MVDRLHDIWDHINEAQGTFGSTTNFVFDDITATHVAGHAELGPDHHQPWGIVHGGVYATIVESVASVGASYAVKDQNMFAVGLHNGTDFLRQFSSGTVLVEANALYQGRTQQLWDVVITAEATGKVLARGQLRLQNLPAPENHG</sequence>
<evidence type="ECO:0000256" key="2">
    <source>
        <dbReference type="ARBA" id="ARBA00022801"/>
    </source>
</evidence>
<evidence type="ECO:0000313" key="5">
    <source>
        <dbReference type="Proteomes" id="UP001224674"/>
    </source>
</evidence>
<dbReference type="GO" id="GO:0061522">
    <property type="term" value="F:1,4-dihydroxy-2-naphthoyl-CoA thioesterase activity"/>
    <property type="evidence" value="ECO:0007669"/>
    <property type="project" value="TreeGrafter"/>
</dbReference>
<feature type="domain" description="Thioesterase" evidence="3">
    <location>
        <begin position="50"/>
        <end position="125"/>
    </location>
</feature>
<accession>A0AAJ6AKI2</accession>
<keyword evidence="2 4" id="KW-0378">Hydrolase</keyword>
<dbReference type="NCBIfam" id="TIGR00369">
    <property type="entry name" value="unchar_dom_1"/>
    <property type="match status" value="1"/>
</dbReference>
<dbReference type="GO" id="GO:0005829">
    <property type="term" value="C:cytosol"/>
    <property type="evidence" value="ECO:0007669"/>
    <property type="project" value="TreeGrafter"/>
</dbReference>
<dbReference type="SUPFAM" id="SSF54637">
    <property type="entry name" value="Thioesterase/thiol ester dehydrase-isomerase"/>
    <property type="match status" value="1"/>
</dbReference>
<gene>
    <name evidence="4" type="ORF">QDX21_09730</name>
</gene>
<dbReference type="PANTHER" id="PTHR43240:SF5">
    <property type="entry name" value="1,4-DIHYDROXY-2-NAPHTHOYL-COA THIOESTERASE 1"/>
    <property type="match status" value="1"/>
</dbReference>
<dbReference type="Pfam" id="PF03061">
    <property type="entry name" value="4HBT"/>
    <property type="match status" value="1"/>
</dbReference>
<dbReference type="InterPro" id="IPR006683">
    <property type="entry name" value="Thioestr_dom"/>
</dbReference>
<dbReference type="PANTHER" id="PTHR43240">
    <property type="entry name" value="1,4-DIHYDROXY-2-NAPHTHOYL-COA THIOESTERASE 1"/>
    <property type="match status" value="1"/>
</dbReference>
<dbReference type="RefSeq" id="WP_110100906.1">
    <property type="nucleotide sequence ID" value="NZ_CP122566.1"/>
</dbReference>
<evidence type="ECO:0000259" key="3">
    <source>
        <dbReference type="Pfam" id="PF03061"/>
    </source>
</evidence>
<dbReference type="EC" id="3.1.2.-" evidence="4"/>
<dbReference type="InterPro" id="IPR029069">
    <property type="entry name" value="HotDog_dom_sf"/>
</dbReference>
<dbReference type="Proteomes" id="UP001224674">
    <property type="component" value="Chromosome"/>
</dbReference>
<keyword evidence="5" id="KW-1185">Reference proteome</keyword>